<dbReference type="Proteomes" id="UP001360953">
    <property type="component" value="Unassembled WGS sequence"/>
</dbReference>
<protein>
    <submittedName>
        <fullName evidence="1">Uncharacterized protein</fullName>
    </submittedName>
</protein>
<sequence>MASPGVFPVKMDIDITKLDLTKLEDCKTFFLNVTGYHKTITECYENGADILKTTKEFMDKVRDKASEHDLQAADDDSRAQLERIVVAAEKSKLEDDEFALKCADRLSDDLDDQVDAHEARVEATDDYYDKLSDALGAMHKLNEEFVPKFTPFMGDLVQRVKMLSNNEPLRTDMCTNLAMQEVVSVSIPLTKAHNEIMEMTKDFLVKFVLLVVDEASDLAILLHLYGRLKEIARKYPEAEGE</sequence>
<comment type="caution">
    <text evidence="1">The sequence shown here is derived from an EMBL/GenBank/DDBJ whole genome shotgun (WGS) entry which is preliminary data.</text>
</comment>
<dbReference type="RefSeq" id="XP_066649840.1">
    <property type="nucleotide sequence ID" value="XM_066803741.1"/>
</dbReference>
<dbReference type="GeneID" id="92036647"/>
<proteinExistence type="predicted"/>
<keyword evidence="2" id="KW-1185">Reference proteome</keyword>
<evidence type="ECO:0000313" key="2">
    <source>
        <dbReference type="Proteomes" id="UP001360953"/>
    </source>
</evidence>
<name>A0ABR1L614_9PEZI</name>
<gene>
    <name evidence="1" type="ORF">J3D65DRAFT_681774</name>
</gene>
<dbReference type="EMBL" id="JBBPEH010000017">
    <property type="protein sequence ID" value="KAK7529260.1"/>
    <property type="molecule type" value="Genomic_DNA"/>
</dbReference>
<evidence type="ECO:0000313" key="1">
    <source>
        <dbReference type="EMBL" id="KAK7529260.1"/>
    </source>
</evidence>
<organism evidence="1 2">
    <name type="scientific">Phyllosticta citribraziliensis</name>
    <dbReference type="NCBI Taxonomy" id="989973"/>
    <lineage>
        <taxon>Eukaryota</taxon>
        <taxon>Fungi</taxon>
        <taxon>Dikarya</taxon>
        <taxon>Ascomycota</taxon>
        <taxon>Pezizomycotina</taxon>
        <taxon>Dothideomycetes</taxon>
        <taxon>Dothideomycetes incertae sedis</taxon>
        <taxon>Botryosphaeriales</taxon>
        <taxon>Phyllostictaceae</taxon>
        <taxon>Phyllosticta</taxon>
    </lineage>
</organism>
<accession>A0ABR1L614</accession>
<reference evidence="1 2" key="1">
    <citation type="submission" date="2024-04" db="EMBL/GenBank/DDBJ databases">
        <title>Phyllosticta paracitricarpa is synonymous to the EU quarantine fungus P. citricarpa based on phylogenomic analyses.</title>
        <authorList>
            <consortium name="Lawrence Berkeley National Laboratory"/>
            <person name="Van ingen-buijs V.A."/>
            <person name="Van westerhoven A.C."/>
            <person name="Haridas S."/>
            <person name="Skiadas P."/>
            <person name="Martin F."/>
            <person name="Groenewald J.Z."/>
            <person name="Crous P.W."/>
            <person name="Seidl M.F."/>
        </authorList>
    </citation>
    <scope>NUCLEOTIDE SEQUENCE [LARGE SCALE GENOMIC DNA]</scope>
    <source>
        <strain evidence="1 2">CPC 17464</strain>
    </source>
</reference>